<dbReference type="KEGG" id="cwo:Cwoe_0048"/>
<name>D3F401_CONWI</name>
<keyword evidence="3" id="KW-0966">Cell projection</keyword>
<evidence type="ECO:0000256" key="2">
    <source>
        <dbReference type="ARBA" id="ARBA00022795"/>
    </source>
</evidence>
<keyword evidence="3" id="KW-0969">Cilium</keyword>
<keyword evidence="3" id="KW-0282">Flagellum</keyword>
<evidence type="ECO:0000313" key="3">
    <source>
        <dbReference type="EMBL" id="ADB48484.1"/>
    </source>
</evidence>
<reference evidence="4" key="2">
    <citation type="submission" date="2010-01" db="EMBL/GenBank/DDBJ databases">
        <title>The complete genome of Conexibacter woesei DSM 14684.</title>
        <authorList>
            <consortium name="US DOE Joint Genome Institute (JGI-PGF)"/>
            <person name="Lucas S."/>
            <person name="Copeland A."/>
            <person name="Lapidus A."/>
            <person name="Glavina del Rio T."/>
            <person name="Dalin E."/>
            <person name="Tice H."/>
            <person name="Bruce D."/>
            <person name="Goodwin L."/>
            <person name="Pitluck S."/>
            <person name="Kyrpides N."/>
            <person name="Mavromatis K."/>
            <person name="Ivanova N."/>
            <person name="Mikhailova N."/>
            <person name="Chertkov O."/>
            <person name="Brettin T."/>
            <person name="Detter J.C."/>
            <person name="Han C."/>
            <person name="Larimer F."/>
            <person name="Land M."/>
            <person name="Hauser L."/>
            <person name="Markowitz V."/>
            <person name="Cheng J.-F."/>
            <person name="Hugenholtz P."/>
            <person name="Woyke T."/>
            <person name="Wu D."/>
            <person name="Pukall R."/>
            <person name="Steenblock K."/>
            <person name="Schneider S."/>
            <person name="Klenk H.-P."/>
            <person name="Eisen J.A."/>
        </authorList>
    </citation>
    <scope>NUCLEOTIDE SEQUENCE [LARGE SCALE GENOMIC DNA]</scope>
    <source>
        <strain evidence="4">DSM 14684 / CIP 108061 / JCM 11494 / NBRC 100937 / ID131577</strain>
    </source>
</reference>
<proteinExistence type="inferred from homology"/>
<sequence>MPVDPTNPVNNAPATYDNSTRRESFLGKDDFLKLLIGQMQNQDPLNPTDGAEYMGQMTQFSILEQITNLGQTTQAAASNDYDAQAIRLIGQTVSYLARVNEDGRSVLRSFTGRVESVTFTSSGPQLTIDGRTGILPVSLTKVGTDTAARGDE</sequence>
<evidence type="ECO:0000256" key="1">
    <source>
        <dbReference type="ARBA" id="ARBA00010577"/>
    </source>
</evidence>
<accession>D3F401</accession>
<organism evidence="3 4">
    <name type="scientific">Conexibacter woesei (strain DSM 14684 / CCUG 47730 / CIP 108061 / JCM 11494 / NBRC 100937 / ID131577)</name>
    <dbReference type="NCBI Taxonomy" id="469383"/>
    <lineage>
        <taxon>Bacteria</taxon>
        <taxon>Bacillati</taxon>
        <taxon>Actinomycetota</taxon>
        <taxon>Thermoleophilia</taxon>
        <taxon>Solirubrobacterales</taxon>
        <taxon>Conexibacteraceae</taxon>
        <taxon>Conexibacter</taxon>
    </lineage>
</organism>
<comment type="similarity">
    <text evidence="1">Belongs to the FlgD family.</text>
</comment>
<dbReference type="STRING" id="469383.Cwoe_0048"/>
<keyword evidence="4" id="KW-1185">Reference proteome</keyword>
<dbReference type="EMBL" id="CP001854">
    <property type="protein sequence ID" value="ADB48484.1"/>
    <property type="molecule type" value="Genomic_DNA"/>
</dbReference>
<dbReference type="HOGENOM" id="CLU_047535_1_0_11"/>
<protein>
    <submittedName>
        <fullName evidence="3">Flagellar hook capping protein</fullName>
    </submittedName>
</protein>
<gene>
    <name evidence="3" type="ordered locus">Cwoe_0048</name>
</gene>
<dbReference type="RefSeq" id="WP_012931537.1">
    <property type="nucleotide sequence ID" value="NC_013739.1"/>
</dbReference>
<dbReference type="OrthoDB" id="9785233at2"/>
<dbReference type="InterPro" id="IPR005648">
    <property type="entry name" value="FlgD"/>
</dbReference>
<dbReference type="Proteomes" id="UP000008229">
    <property type="component" value="Chromosome"/>
</dbReference>
<dbReference type="AlphaFoldDB" id="D3F401"/>
<dbReference type="Pfam" id="PF03963">
    <property type="entry name" value="FlgD"/>
    <property type="match status" value="1"/>
</dbReference>
<keyword evidence="2" id="KW-1005">Bacterial flagellum biogenesis</keyword>
<dbReference type="GO" id="GO:0044781">
    <property type="term" value="P:bacterial-type flagellum organization"/>
    <property type="evidence" value="ECO:0007669"/>
    <property type="project" value="UniProtKB-KW"/>
</dbReference>
<dbReference type="eggNOG" id="COG1843">
    <property type="taxonomic scope" value="Bacteria"/>
</dbReference>
<reference evidence="3 4" key="1">
    <citation type="journal article" date="2010" name="Stand. Genomic Sci.">
        <title>Complete genome sequence of Conexibacter woesei type strain (ID131577).</title>
        <authorList>
            <person name="Pukall R."/>
            <person name="Lapidus A."/>
            <person name="Glavina Del Rio T."/>
            <person name="Copeland A."/>
            <person name="Tice H."/>
            <person name="Cheng J.-F."/>
            <person name="Lucas S."/>
            <person name="Chen F."/>
            <person name="Nolan M."/>
            <person name="Bruce D."/>
            <person name="Goodwin L."/>
            <person name="Pitluck S."/>
            <person name="Mavromatis K."/>
            <person name="Ivanova N."/>
            <person name="Ovchinnikova G."/>
            <person name="Pati A."/>
            <person name="Chen A."/>
            <person name="Palaniappan K."/>
            <person name="Land M."/>
            <person name="Hauser L."/>
            <person name="Chang Y.-J."/>
            <person name="Jeffries C.D."/>
            <person name="Chain P."/>
            <person name="Meincke L."/>
            <person name="Sims D."/>
            <person name="Brettin T."/>
            <person name="Detter J.C."/>
            <person name="Rohde M."/>
            <person name="Goeker M."/>
            <person name="Bristow J."/>
            <person name="Eisen J.A."/>
            <person name="Markowitz V."/>
            <person name="Kyrpides N.C."/>
            <person name="Klenk H.-P."/>
            <person name="Hugenholtz P."/>
        </authorList>
    </citation>
    <scope>NUCLEOTIDE SEQUENCE [LARGE SCALE GENOMIC DNA]</scope>
    <source>
        <strain evidence="4">DSM 14684 / CIP 108061 / JCM 11494 / NBRC 100937 / ID131577</strain>
    </source>
</reference>
<evidence type="ECO:0000313" key="4">
    <source>
        <dbReference type="Proteomes" id="UP000008229"/>
    </source>
</evidence>